<reference evidence="1 2" key="1">
    <citation type="submission" date="2022-03" db="EMBL/GenBank/DDBJ databases">
        <title>Hymenobactersp. isolated from the air.</title>
        <authorList>
            <person name="Won M."/>
            <person name="Kwon S.-W."/>
        </authorList>
    </citation>
    <scope>NUCLEOTIDE SEQUENCE [LARGE SCALE GENOMIC DNA]</scope>
    <source>
        <strain evidence="1 2">KACC 21982</strain>
    </source>
</reference>
<dbReference type="Proteomes" id="UP000831113">
    <property type="component" value="Chromosome"/>
</dbReference>
<evidence type="ECO:0000313" key="1">
    <source>
        <dbReference type="EMBL" id="UOG72858.1"/>
    </source>
</evidence>
<gene>
    <name evidence="1" type="ORF">MTX78_12040</name>
</gene>
<evidence type="ECO:0008006" key="3">
    <source>
        <dbReference type="Google" id="ProtNLM"/>
    </source>
</evidence>
<organism evidence="1 2">
    <name type="scientific">Hymenobacter tibetensis</name>
    <dbReference type="NCBI Taxonomy" id="497967"/>
    <lineage>
        <taxon>Bacteria</taxon>
        <taxon>Pseudomonadati</taxon>
        <taxon>Bacteroidota</taxon>
        <taxon>Cytophagia</taxon>
        <taxon>Cytophagales</taxon>
        <taxon>Hymenobacteraceae</taxon>
        <taxon>Hymenobacter</taxon>
    </lineage>
</organism>
<keyword evidence="2" id="KW-1185">Reference proteome</keyword>
<dbReference type="EMBL" id="CP094669">
    <property type="protein sequence ID" value="UOG72858.1"/>
    <property type="molecule type" value="Genomic_DNA"/>
</dbReference>
<protein>
    <recommendedName>
        <fullName evidence="3">STAS/SEC14 domain-containing protein</fullName>
    </recommendedName>
</protein>
<proteinExistence type="predicted"/>
<dbReference type="RefSeq" id="WP_243794208.1">
    <property type="nucleotide sequence ID" value="NZ_CP094669.1"/>
</dbReference>
<accession>A0ABY4CRG4</accession>
<name>A0ABY4CRG4_9BACT</name>
<sequence>MLPFIGVRIYFENPVGRILEHPQGYAVVEFHAGKRNLSELQAFLRHAGQLLQRRSWNKLLGDQRLMNLFTPEESQWIVNYWLTRSNQGSDVYGAVILPHDVFARLSVSQVVSEAKAAAMTYRMFDSEEMAQEWLMQLP</sequence>
<evidence type="ECO:0000313" key="2">
    <source>
        <dbReference type="Proteomes" id="UP000831113"/>
    </source>
</evidence>